<name>A0A6J4QS36_9ACTN</name>
<proteinExistence type="predicted"/>
<feature type="non-terminal residue" evidence="2">
    <location>
        <position position="1"/>
    </location>
</feature>
<dbReference type="EMBL" id="CADCUW010000516">
    <property type="protein sequence ID" value="CAA9444873.1"/>
    <property type="molecule type" value="Genomic_DNA"/>
</dbReference>
<evidence type="ECO:0000256" key="1">
    <source>
        <dbReference type="SAM" id="MobiDB-lite"/>
    </source>
</evidence>
<feature type="compositionally biased region" description="Basic residues" evidence="1">
    <location>
        <begin position="93"/>
        <end position="103"/>
    </location>
</feature>
<feature type="region of interest" description="Disordered" evidence="1">
    <location>
        <begin position="1"/>
        <end position="124"/>
    </location>
</feature>
<dbReference type="AlphaFoldDB" id="A0A6J4QS36"/>
<feature type="compositionally biased region" description="Basic and acidic residues" evidence="1">
    <location>
        <begin position="1"/>
        <end position="10"/>
    </location>
</feature>
<accession>A0A6J4QS36</accession>
<feature type="compositionally biased region" description="Basic and acidic residues" evidence="1">
    <location>
        <begin position="104"/>
        <end position="119"/>
    </location>
</feature>
<reference evidence="2" key="1">
    <citation type="submission" date="2020-02" db="EMBL/GenBank/DDBJ databases">
        <authorList>
            <person name="Meier V. D."/>
        </authorList>
    </citation>
    <scope>NUCLEOTIDE SEQUENCE</scope>
    <source>
        <strain evidence="2">AVDCRST_MAG01</strain>
    </source>
</reference>
<feature type="compositionally biased region" description="Basic residues" evidence="1">
    <location>
        <begin position="11"/>
        <end position="20"/>
    </location>
</feature>
<evidence type="ECO:0000313" key="2">
    <source>
        <dbReference type="EMBL" id="CAA9444873.1"/>
    </source>
</evidence>
<organism evidence="2">
    <name type="scientific">uncultured Rubrobacteraceae bacterium</name>
    <dbReference type="NCBI Taxonomy" id="349277"/>
    <lineage>
        <taxon>Bacteria</taxon>
        <taxon>Bacillati</taxon>
        <taxon>Actinomycetota</taxon>
        <taxon>Rubrobacteria</taxon>
        <taxon>Rubrobacterales</taxon>
        <taxon>Rubrobacteraceae</taxon>
        <taxon>environmental samples</taxon>
    </lineage>
</organism>
<sequence>VRRVPADVARRGPHTGHRGGLHGLELDRGRSPARVVRGRRLHSRHRPSHAGCHARSVRHHAGRVGSVRGCPVGGGRLPHLHGLIDDPPCRRPAAGRRGGHKRSRGSDRAARGTSERPQPEVDPVLLRLPAAVPRRPAEPARRRADLARWDLHAHDPRRVHRLRVRERRHTRPRARGTRRPPVDRTGVRRVPGLLRRQTRGHGPV</sequence>
<feature type="non-terminal residue" evidence="2">
    <location>
        <position position="204"/>
    </location>
</feature>
<protein>
    <submittedName>
        <fullName evidence="2">RhtB family transporter</fullName>
    </submittedName>
</protein>
<feature type="compositionally biased region" description="Basic residues" evidence="1">
    <location>
        <begin position="36"/>
        <end position="48"/>
    </location>
</feature>
<feature type="compositionally biased region" description="Basic residues" evidence="1">
    <location>
        <begin position="160"/>
        <end position="178"/>
    </location>
</feature>
<feature type="region of interest" description="Disordered" evidence="1">
    <location>
        <begin position="160"/>
        <end position="204"/>
    </location>
</feature>
<gene>
    <name evidence="2" type="ORF">AVDCRST_MAG01-01-3980</name>
</gene>